<sequence length="327" mass="36197">MKSRRVVLASVVLMAVIVGLGGRAAIYRSIASLPAPAMDFGEPFVEDPERLAFLESAGRRIEPLHHRMGKPNPGDWLDRHPESGQTFREYRSGSPSRPTSELTTLYIQKWGDFDDAQSAVVDRVADLLARFFGVPVKFIEPVRLDSLDDLALSKHPERGDQRLLSSFVLDAMSGSNLPKNAAGMLAMTTVDLTRTGGGSWAFGQASLTDRVAVCSLYRQGDAHEDFLLCVKRTLKTSLHEVGHMFGLSHCAAYECAMNGTSHREEADARPLWFCHEDEMKVWLACQLDPARRYASLAEFAKSNGLDDEARFWSRSWAALQGPAARAK</sequence>
<dbReference type="PANTHER" id="PTHR15910:SF1">
    <property type="entry name" value="ARCHAEMETZINCIN-2"/>
    <property type="match status" value="1"/>
</dbReference>
<dbReference type="PANTHER" id="PTHR15910">
    <property type="entry name" value="ARCHAEMETZINCIN"/>
    <property type="match status" value="1"/>
</dbReference>
<keyword evidence="5" id="KW-0862">Zinc</keyword>
<accession>A0AAU7CBU5</accession>
<evidence type="ECO:0000256" key="4">
    <source>
        <dbReference type="ARBA" id="ARBA00022801"/>
    </source>
</evidence>
<dbReference type="EMBL" id="CP155447">
    <property type="protein sequence ID" value="XBH02794.1"/>
    <property type="molecule type" value="Genomic_DNA"/>
</dbReference>
<keyword evidence="4" id="KW-0378">Hydrolase</keyword>
<dbReference type="CDD" id="cd11375">
    <property type="entry name" value="Peptidase_M54"/>
    <property type="match status" value="1"/>
</dbReference>
<evidence type="ECO:0000256" key="3">
    <source>
        <dbReference type="ARBA" id="ARBA00022723"/>
    </source>
</evidence>
<dbReference type="GO" id="GO:0006508">
    <property type="term" value="P:proteolysis"/>
    <property type="evidence" value="ECO:0007669"/>
    <property type="project" value="UniProtKB-KW"/>
</dbReference>
<comment type="cofactor">
    <cofactor evidence="1">
        <name>Zn(2+)</name>
        <dbReference type="ChEBI" id="CHEBI:29105"/>
    </cofactor>
</comment>
<protein>
    <submittedName>
        <fullName evidence="7">Archaemetzincin</fullName>
    </submittedName>
</protein>
<dbReference type="InterPro" id="IPR012962">
    <property type="entry name" value="Pept_M54_archaemetzincn"/>
</dbReference>
<proteinExistence type="predicted"/>
<evidence type="ECO:0000256" key="2">
    <source>
        <dbReference type="ARBA" id="ARBA00022670"/>
    </source>
</evidence>
<dbReference type="RefSeq" id="WP_406695535.1">
    <property type="nucleotide sequence ID" value="NZ_CP155447.1"/>
</dbReference>
<dbReference type="GO" id="GO:0008237">
    <property type="term" value="F:metallopeptidase activity"/>
    <property type="evidence" value="ECO:0007669"/>
    <property type="project" value="UniProtKB-KW"/>
</dbReference>
<organism evidence="7">
    <name type="scientific">Singulisphaera sp. Ch08</name>
    <dbReference type="NCBI Taxonomy" id="3120278"/>
    <lineage>
        <taxon>Bacteria</taxon>
        <taxon>Pseudomonadati</taxon>
        <taxon>Planctomycetota</taxon>
        <taxon>Planctomycetia</taxon>
        <taxon>Isosphaerales</taxon>
        <taxon>Isosphaeraceae</taxon>
        <taxon>Singulisphaera</taxon>
    </lineage>
</organism>
<dbReference type="AlphaFoldDB" id="A0AAU7CBU5"/>
<keyword evidence="6" id="KW-0482">Metalloprotease</keyword>
<evidence type="ECO:0000256" key="5">
    <source>
        <dbReference type="ARBA" id="ARBA00022833"/>
    </source>
</evidence>
<dbReference type="GO" id="GO:0046872">
    <property type="term" value="F:metal ion binding"/>
    <property type="evidence" value="ECO:0007669"/>
    <property type="project" value="UniProtKB-KW"/>
</dbReference>
<gene>
    <name evidence="7" type="ORF">V5E97_31425</name>
</gene>
<name>A0AAU7CBU5_9BACT</name>
<reference evidence="7" key="1">
    <citation type="submission" date="2024-05" db="EMBL/GenBank/DDBJ databases">
        <title>Planctomycetes of the genus Singulisphaera possess chitinolytic capabilities.</title>
        <authorList>
            <person name="Ivanova A."/>
        </authorList>
    </citation>
    <scope>NUCLEOTIDE SEQUENCE</scope>
    <source>
        <strain evidence="7">Ch08T</strain>
    </source>
</reference>
<dbReference type="InterPro" id="IPR024079">
    <property type="entry name" value="MetalloPept_cat_dom_sf"/>
</dbReference>
<keyword evidence="2" id="KW-0645">Protease</keyword>
<dbReference type="SUPFAM" id="SSF55486">
    <property type="entry name" value="Metalloproteases ('zincins'), catalytic domain"/>
    <property type="match status" value="1"/>
</dbReference>
<evidence type="ECO:0000313" key="7">
    <source>
        <dbReference type="EMBL" id="XBH02794.1"/>
    </source>
</evidence>
<keyword evidence="3" id="KW-0479">Metal-binding</keyword>
<dbReference type="Pfam" id="PF07998">
    <property type="entry name" value="Peptidase_M54"/>
    <property type="match status" value="1"/>
</dbReference>
<dbReference type="Gene3D" id="3.40.390.10">
    <property type="entry name" value="Collagenase (Catalytic Domain)"/>
    <property type="match status" value="1"/>
</dbReference>
<evidence type="ECO:0000256" key="6">
    <source>
        <dbReference type="ARBA" id="ARBA00023049"/>
    </source>
</evidence>
<evidence type="ECO:0000256" key="1">
    <source>
        <dbReference type="ARBA" id="ARBA00001947"/>
    </source>
</evidence>